<evidence type="ECO:0000313" key="2">
    <source>
        <dbReference type="Proteomes" id="UP001055811"/>
    </source>
</evidence>
<name>A0ACB8Z1A5_CICIN</name>
<organism evidence="1 2">
    <name type="scientific">Cichorium intybus</name>
    <name type="common">Chicory</name>
    <dbReference type="NCBI Taxonomy" id="13427"/>
    <lineage>
        <taxon>Eukaryota</taxon>
        <taxon>Viridiplantae</taxon>
        <taxon>Streptophyta</taxon>
        <taxon>Embryophyta</taxon>
        <taxon>Tracheophyta</taxon>
        <taxon>Spermatophyta</taxon>
        <taxon>Magnoliopsida</taxon>
        <taxon>eudicotyledons</taxon>
        <taxon>Gunneridae</taxon>
        <taxon>Pentapetalae</taxon>
        <taxon>asterids</taxon>
        <taxon>campanulids</taxon>
        <taxon>Asterales</taxon>
        <taxon>Asteraceae</taxon>
        <taxon>Cichorioideae</taxon>
        <taxon>Cichorieae</taxon>
        <taxon>Cichoriinae</taxon>
        <taxon>Cichorium</taxon>
    </lineage>
</organism>
<reference evidence="2" key="1">
    <citation type="journal article" date="2022" name="Mol. Ecol. Resour.">
        <title>The genomes of chicory, endive, great burdock and yacon provide insights into Asteraceae palaeo-polyploidization history and plant inulin production.</title>
        <authorList>
            <person name="Fan W."/>
            <person name="Wang S."/>
            <person name="Wang H."/>
            <person name="Wang A."/>
            <person name="Jiang F."/>
            <person name="Liu H."/>
            <person name="Zhao H."/>
            <person name="Xu D."/>
            <person name="Zhang Y."/>
        </authorList>
    </citation>
    <scope>NUCLEOTIDE SEQUENCE [LARGE SCALE GENOMIC DNA]</scope>
    <source>
        <strain evidence="2">cv. Punajuju</strain>
    </source>
</reference>
<proteinExistence type="predicted"/>
<sequence length="1408" mass="161380">MRNYLRRQGKDIWRSVGEGPHVPTYTPRPDTAEEALGGVSQPRLSALDIEKLENDQIAFTKIQCSIPPKLFDLIQNCTIAQQIWVLLQTMFLGTEKANDQNLVSSLSEYNQFAPFHGETLRQGFTRFSIIVTRLLSLGAERSNQEINLRFLEGLGRDWMLIKMILQDSGKLKRQEHDVKGNHQQLEGPLALVAEHNLPMLGNSPQQLVQYRRPLSNRSIFFPPTIRALQFLKLLPVKILRQFNNRLLFPHIILLNQKSHILRTTKLRPFKIMNRYYHKTEEQHQEKPKTAPAASTNQVQTPEKNETEVIKCHNYAADCRAPRNYPKEKEEEKVKSFVASGNVKVWSSGDEDEHFENKRKRGKGFRECMFVHGSSGTPIPGLEGVKHVKDTAESTSSHMPKNYAFMVNHRSGKGVSIIEQHISESWRKGMIEPSRTLLENSNKLLTSQRDLAWSDNVRLNKLVDQLYHATEVFKSPANTNTSDNTFNWGWARKAKNKNYPIYNKQSPFFQYPSNDYDDKNDEDLTKNLSETPITETENAISESNKGVRIPFSYFSEVDTVESSKLSVTSVPFMPRHMTSVPNNSSSTSQQHSFFKNLQSNCVTEEFNPCQNDLENSKEESVDEEIEMEKRPNSIIIRNDFNKITIKSPNVDNTSKITTESSSLGTKSYVDALQHNLSNISNQDEISLEKLKVNHEESDSLNDSLSNSSPREIFQKGKGQNLTKNGPTPSAPQQYIHKGLLSTPNTKQTQYHQYTNCLDYHSEFPKIAYIVKLAKSVFPTRHNSELTKPKINFSETSKRNVQQQKTFGTKNLKSQNGKIPLNPPKKEISKNLQQAFSAEEQDDEWLIDSTCSMHMTGRLEFLRDYREVNHGGYVTFGNDANRIIKGYGVLTNGNFTIQRVAYVLGLKHNLVSVGQLVSTGLRVEFDNEFSYIMTATRDRCLVKSARHVNMFPLDISMFLGKPRLCLLSKAHSEISWLWYQKLPHLNFRYMNQLVTSEMVKGMPLLKFDNENLCAACALGKQNKKPHKTITDSSITHPLELLHIDLCDPSTVASLNHKNYILVIVDDFTRFTWVFFLRLKSDTFLELRNFIISIELKVQLPIRRNNKDHLGKFVPKSDEAIFMGYSSKSVAYRVLNRRTHVIEESFDIEFDDQYLWRKQAQGILYVMEANIPVGHQPIQTIEIDYDLLFDPRETATHAKVIHSPEDIQQIILDSGPSISNTTEPILPDNQIRLSNINSTIEGEPSLPSHIEQWTRNHPPNQIIGNPSSRIQTRSKKSIQDECQFAAYISKFEPKTIVDALDDDDWIKEMQEELAEFERNKVWDLVPRPANHTIIGTRWVFRNKLDDMGTVVRNKARLVAKGYSKIEGLDYDETYAPVARLEAIRIFLAYAAHKNIIVHQMDVKSAFLKGDL</sequence>
<accession>A0ACB8Z1A5</accession>
<comment type="caution">
    <text evidence="1">The sequence shown here is derived from an EMBL/GenBank/DDBJ whole genome shotgun (WGS) entry which is preliminary data.</text>
</comment>
<protein>
    <submittedName>
        <fullName evidence="1">Uncharacterized protein</fullName>
    </submittedName>
</protein>
<dbReference type="EMBL" id="CM042017">
    <property type="protein sequence ID" value="KAI3691358.1"/>
    <property type="molecule type" value="Genomic_DNA"/>
</dbReference>
<reference evidence="1 2" key="2">
    <citation type="journal article" date="2022" name="Mol. Ecol. Resour.">
        <title>The genomes of chicory, endive, great burdock and yacon provide insights into Asteraceae paleo-polyploidization history and plant inulin production.</title>
        <authorList>
            <person name="Fan W."/>
            <person name="Wang S."/>
            <person name="Wang H."/>
            <person name="Wang A."/>
            <person name="Jiang F."/>
            <person name="Liu H."/>
            <person name="Zhao H."/>
            <person name="Xu D."/>
            <person name="Zhang Y."/>
        </authorList>
    </citation>
    <scope>NUCLEOTIDE SEQUENCE [LARGE SCALE GENOMIC DNA]</scope>
    <source>
        <strain evidence="2">cv. Punajuju</strain>
        <tissue evidence="1">Leaves</tissue>
    </source>
</reference>
<evidence type="ECO:0000313" key="1">
    <source>
        <dbReference type="EMBL" id="KAI3691358.1"/>
    </source>
</evidence>
<gene>
    <name evidence="1" type="ORF">L2E82_49702</name>
</gene>
<keyword evidence="2" id="KW-1185">Reference proteome</keyword>
<dbReference type="Proteomes" id="UP001055811">
    <property type="component" value="Linkage Group LG09"/>
</dbReference>